<dbReference type="Pfam" id="PF03629">
    <property type="entry name" value="SASA"/>
    <property type="match status" value="1"/>
</dbReference>
<evidence type="ECO:0000313" key="4">
    <source>
        <dbReference type="EMBL" id="MFC6998841.1"/>
    </source>
</evidence>
<protein>
    <submittedName>
        <fullName evidence="4">Sialate O-acetylesterase</fullName>
    </submittedName>
</protein>
<dbReference type="InterPro" id="IPR005181">
    <property type="entry name" value="SASA"/>
</dbReference>
<proteinExistence type="predicted"/>
<keyword evidence="1" id="KW-0378">Hydrolase</keyword>
<reference evidence="5" key="1">
    <citation type="journal article" date="2019" name="Int. J. Syst. Evol. Microbiol.">
        <title>The Global Catalogue of Microorganisms (GCM) 10K type strain sequencing project: providing services to taxonomists for standard genome sequencing and annotation.</title>
        <authorList>
            <consortium name="The Broad Institute Genomics Platform"/>
            <consortium name="The Broad Institute Genome Sequencing Center for Infectious Disease"/>
            <person name="Wu L."/>
            <person name="Ma J."/>
        </authorList>
    </citation>
    <scope>NUCLEOTIDE SEQUENCE [LARGE SCALE GENOMIC DNA]</scope>
    <source>
        <strain evidence="5">CGMCC 4.7393</strain>
    </source>
</reference>
<comment type="caution">
    <text evidence="4">The sequence shown here is derived from an EMBL/GenBank/DDBJ whole genome shotgun (WGS) entry which is preliminary data.</text>
</comment>
<dbReference type="SUPFAM" id="SSF52266">
    <property type="entry name" value="SGNH hydrolase"/>
    <property type="match status" value="1"/>
</dbReference>
<evidence type="ECO:0000313" key="5">
    <source>
        <dbReference type="Proteomes" id="UP001596405"/>
    </source>
</evidence>
<dbReference type="InterPro" id="IPR039329">
    <property type="entry name" value="SIAE"/>
</dbReference>
<evidence type="ECO:0000256" key="1">
    <source>
        <dbReference type="ARBA" id="ARBA00022801"/>
    </source>
</evidence>
<evidence type="ECO:0000259" key="3">
    <source>
        <dbReference type="Pfam" id="PF03629"/>
    </source>
</evidence>
<name>A0ABW2DLX6_9BACT</name>
<dbReference type="Proteomes" id="UP001596405">
    <property type="component" value="Unassembled WGS sequence"/>
</dbReference>
<dbReference type="RefSeq" id="WP_066625211.1">
    <property type="nucleotide sequence ID" value="NZ_JBHSYQ010000008.1"/>
</dbReference>
<dbReference type="InterPro" id="IPR036514">
    <property type="entry name" value="SGNH_hydro_sf"/>
</dbReference>
<keyword evidence="5" id="KW-1185">Reference proteome</keyword>
<organism evidence="4 5">
    <name type="scientific">Rufibacter roseus</name>
    <dbReference type="NCBI Taxonomy" id="1567108"/>
    <lineage>
        <taxon>Bacteria</taxon>
        <taxon>Pseudomonadati</taxon>
        <taxon>Bacteroidota</taxon>
        <taxon>Cytophagia</taxon>
        <taxon>Cytophagales</taxon>
        <taxon>Hymenobacteraceae</taxon>
        <taxon>Rufibacter</taxon>
    </lineage>
</organism>
<feature type="chain" id="PRO_5045889594" evidence="2">
    <location>
        <begin position="25"/>
        <end position="469"/>
    </location>
</feature>
<dbReference type="Gene3D" id="3.40.50.1110">
    <property type="entry name" value="SGNH hydrolase"/>
    <property type="match status" value="1"/>
</dbReference>
<dbReference type="PANTHER" id="PTHR22901:SF0">
    <property type="entry name" value="SIALATE O-ACETYLESTERASE"/>
    <property type="match status" value="1"/>
</dbReference>
<dbReference type="EMBL" id="JBHSYQ010000008">
    <property type="protein sequence ID" value="MFC6998841.1"/>
    <property type="molecule type" value="Genomic_DNA"/>
</dbReference>
<keyword evidence="2" id="KW-0732">Signal</keyword>
<evidence type="ECO:0000256" key="2">
    <source>
        <dbReference type="SAM" id="SignalP"/>
    </source>
</evidence>
<accession>A0ABW2DLX6</accession>
<gene>
    <name evidence="4" type="ORF">ACFQHR_14485</name>
</gene>
<dbReference type="PANTHER" id="PTHR22901">
    <property type="entry name" value="SIALATE O-ACETYLESTERASE"/>
    <property type="match status" value="1"/>
</dbReference>
<feature type="signal peptide" evidence="2">
    <location>
        <begin position="1"/>
        <end position="24"/>
    </location>
</feature>
<feature type="domain" description="Sialate O-acetylesterase" evidence="3">
    <location>
        <begin position="108"/>
        <end position="352"/>
    </location>
</feature>
<sequence length="469" mass="51934">MKHILTLRFICILFFISTFLPASAVTLPAIFSNHMVLQQNAEVTVWGWGKPGEPISVSGSWDNQEVKTSPGNLAQWSVKLKTPAAGGPYTLTVKGYNTIVIDDVLLGEVWLCSGQSNMEWSARAGIDNAQEHIAQANYPSIRFFSVAHSTSDVPQQDLKGQWVVCTPETMTDFSSVGYFFGRDLHQNLKVPVGLINSSWGGTPAEVWVNPNIIAANPVLAKSAAQREEVAWCPVQPGKAFNTMIAPLIPFRLAGALWYQGESNANAPEVYAQLLPTLIQNWRTQWQQEFPFYYVQIAPFTYGGTEEWPRLAEAQFKTLQVPKTGMAVIHDVGNTQDIHPRNKLDVGKRLAAIALNKTYGKEDIAHSGPLYRSMKVEGNKIRLYFDHTTGGLMTKGKELTHFEVAGADQKFVKANGKIEGNTVVVQAKDVKQPVAVRFGWENTATPNLFNKAGLPASSFRTDDWPKENQK</sequence>